<dbReference type="FunFam" id="2.30.30.40:FF:000030">
    <property type="entry name" value="rho GTPase-activating protein 32 isoform X2"/>
    <property type="match status" value="1"/>
</dbReference>
<dbReference type="Pfam" id="PF14604">
    <property type="entry name" value="SH3_9"/>
    <property type="match status" value="1"/>
</dbReference>
<feature type="compositionally biased region" description="Acidic residues" evidence="5">
    <location>
        <begin position="763"/>
        <end position="779"/>
    </location>
</feature>
<feature type="compositionally biased region" description="Polar residues" evidence="5">
    <location>
        <begin position="1701"/>
        <end position="1718"/>
    </location>
</feature>
<feature type="compositionally biased region" description="Polar residues" evidence="5">
    <location>
        <begin position="1492"/>
        <end position="1504"/>
    </location>
</feature>
<keyword evidence="8" id="KW-1185">Reference proteome</keyword>
<dbReference type="PROSITE" id="PS50238">
    <property type="entry name" value="RHOGAP"/>
    <property type="match status" value="1"/>
</dbReference>
<reference evidence="9" key="1">
    <citation type="submission" date="2025-08" db="UniProtKB">
        <authorList>
            <consortium name="RefSeq"/>
        </authorList>
    </citation>
    <scope>IDENTIFICATION</scope>
</reference>
<dbReference type="SMART" id="SM00326">
    <property type="entry name" value="SH3"/>
    <property type="match status" value="1"/>
</dbReference>
<dbReference type="Pfam" id="PF00620">
    <property type="entry name" value="RhoGAP"/>
    <property type="match status" value="1"/>
</dbReference>
<evidence type="ECO:0000256" key="1">
    <source>
        <dbReference type="ARBA" id="ARBA00008795"/>
    </source>
</evidence>
<feature type="region of interest" description="Disordered" evidence="5">
    <location>
        <begin position="1831"/>
        <end position="1962"/>
    </location>
</feature>
<feature type="compositionally biased region" description="Polar residues" evidence="5">
    <location>
        <begin position="1951"/>
        <end position="1962"/>
    </location>
</feature>
<feature type="compositionally biased region" description="Low complexity" evidence="5">
    <location>
        <begin position="842"/>
        <end position="854"/>
    </location>
</feature>
<feature type="compositionally biased region" description="Low complexity" evidence="5">
    <location>
        <begin position="743"/>
        <end position="752"/>
    </location>
</feature>
<feature type="domain" description="Rho-GAP" evidence="7">
    <location>
        <begin position="366"/>
        <end position="562"/>
    </location>
</feature>
<dbReference type="InterPro" id="IPR008936">
    <property type="entry name" value="Rho_GTPase_activation_prot"/>
</dbReference>
<comment type="similarity">
    <text evidence="1">Belongs to the PX domain-containing GAP family.</text>
</comment>
<dbReference type="InterPro" id="IPR000198">
    <property type="entry name" value="RhoGAP_dom"/>
</dbReference>
<feature type="compositionally biased region" description="Low complexity" evidence="5">
    <location>
        <begin position="1201"/>
        <end position="1211"/>
    </location>
</feature>
<dbReference type="SUPFAM" id="SSF64268">
    <property type="entry name" value="PX domain"/>
    <property type="match status" value="1"/>
</dbReference>
<feature type="compositionally biased region" description="Pro residues" evidence="5">
    <location>
        <begin position="1351"/>
        <end position="1369"/>
    </location>
</feature>
<accession>A0A6P8GCA9</accession>
<keyword evidence="3" id="KW-0343">GTPase activation</keyword>
<feature type="domain" description="SH3" evidence="6">
    <location>
        <begin position="237"/>
        <end position="299"/>
    </location>
</feature>
<feature type="compositionally biased region" description="Polar residues" evidence="5">
    <location>
        <begin position="1221"/>
        <end position="1233"/>
    </location>
</feature>
<dbReference type="GO" id="GO:0005938">
    <property type="term" value="C:cell cortex"/>
    <property type="evidence" value="ECO:0007669"/>
    <property type="project" value="TreeGrafter"/>
</dbReference>
<feature type="compositionally biased region" description="Low complexity" evidence="5">
    <location>
        <begin position="1145"/>
        <end position="1174"/>
    </location>
</feature>
<dbReference type="KEGG" id="char:105891765"/>
<feature type="region of interest" description="Disordered" evidence="5">
    <location>
        <begin position="1117"/>
        <end position="1387"/>
    </location>
</feature>
<dbReference type="CDD" id="cd04384">
    <property type="entry name" value="RhoGAP_CdGAP"/>
    <property type="match status" value="1"/>
</dbReference>
<feature type="compositionally biased region" description="Polar residues" evidence="5">
    <location>
        <begin position="1874"/>
        <end position="1883"/>
    </location>
</feature>
<dbReference type="GO" id="GO:0005794">
    <property type="term" value="C:Golgi apparatus"/>
    <property type="evidence" value="ECO:0007669"/>
    <property type="project" value="TreeGrafter"/>
</dbReference>
<dbReference type="GO" id="GO:0035091">
    <property type="term" value="F:phosphatidylinositol binding"/>
    <property type="evidence" value="ECO:0007669"/>
    <property type="project" value="InterPro"/>
</dbReference>
<dbReference type="InterPro" id="IPR001452">
    <property type="entry name" value="SH3_domain"/>
</dbReference>
<dbReference type="GeneID" id="105891765"/>
<organism evidence="8 9">
    <name type="scientific">Clupea harengus</name>
    <name type="common">Atlantic herring</name>
    <dbReference type="NCBI Taxonomy" id="7950"/>
    <lineage>
        <taxon>Eukaryota</taxon>
        <taxon>Metazoa</taxon>
        <taxon>Chordata</taxon>
        <taxon>Craniata</taxon>
        <taxon>Vertebrata</taxon>
        <taxon>Euteleostomi</taxon>
        <taxon>Actinopterygii</taxon>
        <taxon>Neopterygii</taxon>
        <taxon>Teleostei</taxon>
        <taxon>Clupei</taxon>
        <taxon>Clupeiformes</taxon>
        <taxon>Clupeoidei</taxon>
        <taxon>Clupeidae</taxon>
        <taxon>Clupea</taxon>
    </lineage>
</organism>
<feature type="region of interest" description="Disordered" evidence="5">
    <location>
        <begin position="891"/>
        <end position="929"/>
    </location>
</feature>
<feature type="region of interest" description="Disordered" evidence="5">
    <location>
        <begin position="1560"/>
        <end position="1607"/>
    </location>
</feature>
<dbReference type="OrthoDB" id="5873004at2759"/>
<feature type="compositionally biased region" description="Low complexity" evidence="5">
    <location>
        <begin position="1902"/>
        <end position="1915"/>
    </location>
</feature>
<dbReference type="Gene3D" id="3.30.1520.10">
    <property type="entry name" value="Phox-like domain"/>
    <property type="match status" value="1"/>
</dbReference>
<dbReference type="RefSeq" id="XP_031432720.1">
    <property type="nucleotide sequence ID" value="XM_031576860.2"/>
</dbReference>
<proteinExistence type="inferred from homology"/>
<dbReference type="Proteomes" id="UP000515152">
    <property type="component" value="Chromosome 11"/>
</dbReference>
<dbReference type="Gene3D" id="1.10.555.10">
    <property type="entry name" value="Rho GTPase activation protein"/>
    <property type="match status" value="1"/>
</dbReference>
<dbReference type="GO" id="GO:0007264">
    <property type="term" value="P:small GTPase-mediated signal transduction"/>
    <property type="evidence" value="ECO:0007669"/>
    <property type="project" value="TreeGrafter"/>
</dbReference>
<dbReference type="GO" id="GO:0005096">
    <property type="term" value="F:GTPase activator activity"/>
    <property type="evidence" value="ECO:0007669"/>
    <property type="project" value="UniProtKB-KW"/>
</dbReference>
<evidence type="ECO:0000259" key="6">
    <source>
        <dbReference type="PROSITE" id="PS50002"/>
    </source>
</evidence>
<dbReference type="SMART" id="SM00324">
    <property type="entry name" value="RhoGAP"/>
    <property type="match status" value="1"/>
</dbReference>
<dbReference type="InterPro" id="IPR036028">
    <property type="entry name" value="SH3-like_dom_sf"/>
</dbReference>
<feature type="region of interest" description="Disordered" evidence="5">
    <location>
        <begin position="311"/>
        <end position="332"/>
    </location>
</feature>
<feature type="compositionally biased region" description="Low complexity" evidence="5">
    <location>
        <begin position="1089"/>
        <end position="1101"/>
    </location>
</feature>
<dbReference type="GO" id="GO:0005654">
    <property type="term" value="C:nucleoplasm"/>
    <property type="evidence" value="ECO:0007669"/>
    <property type="project" value="TreeGrafter"/>
</dbReference>
<protein>
    <submittedName>
        <fullName evidence="9">Rho GTPase-activating protein 33 isoform X1</fullName>
    </submittedName>
</protein>
<gene>
    <name evidence="9" type="primary">arhgap33</name>
</gene>
<sequence length="1962" mass="213866">MCSPLTLEHSVMQRRDTVSGPQWVRKFAMFVRALSLSDMPGGLSLPVMQLSLPARSTDNLDSSGEPTTRSVGTTANLKGKMSKRLSVVKGHFPKLADCAHFHYENVDFSSIELQFAIEQTDASWTLGSAKDLVFLVQVSCQGKTWMVRRSYEEFRTLDAHLHQCIYDRRYSQLLPLPPLSEIGDKVEIFTPLLSEYLSRLSMVVDNKLNCGPVLTWMEIDNHGNRFLLKEEASLNVPAIAAAHVIKRYTAQASDEISIEVGDILSVIDMPPKEDTSWWRGKHGFQVGFFPSECVELINERPQTSKLEVDGVATKPGAGSAGEPSSPTSVSKKHGKLMGFLRTFMKSRPTKQKLKQRGILKERVFGCDLGEHLLNSGQDVPQVLKSCSEFLEKHGVVDGIYRHSGVSSNIQKLRHEFDSENVPDLTKELYMQDIHCVGSLCKLYFRELPNPLLTYQLYEKFADCMGEMTEDERMVKVHDVIQQLPPPHYRTLEYLIKHLALLATCSEETNMHIKNLAIVWAPNLLRSMEIEVVGLSGAADPFKEVRIQSVVVEFLLTNVDVLFSDSFTSVGRFTAVDEADQSAGRQSLTRPKSFVSTRLLSLEEAQARTQAPLLLQGAPLPFQGKFHTVLDLPEDRRKRGMKVRKSAGGSWKTFFAIGKPAGSGRRKPMRISSLFQPATSHAGVRVDSVTLRSAKSEESLSSQHSGAGPGKLQRLRRPRSSSDGLSLAASLDPQLLPQRPPSRLPSSRSYDSLLPEERRRVAEQEEEEEEDEDDGEEEDEDAVYMLPDFSQDPAAAWMAEDVIDFSPTFLEDGPVGLGGGASAVGGGRESPPAATPPPYRCLSHQGHSHSSSQRSVTEDPDSVLNQSEAGPRRSLILAATAPQTQVYCQHRPSAAAAGPTHLAEPGGSPSHSQTPSAAGSAPTAPPPQERRSFTRKMVHALSPKAPKSPPLDISDPIAISVPAKVLEMIGGRAGELQPVAQGGGPSQPPQMISMLLRSCDFQLTESCQQEISSKLGHEAKIKGPSIMGPTGVPLPTQQPPPPPPKNPARLMALALTESANKALRHGASPPYRPPQPKTPSDTADPRFQRSLSADASELLSSDPNQLYSTVRPLSVWMSEGDGTSAAEQAGEADQEQEPRSPPGQDTGTLSSTTSVSDSGASNSELSAGSSSGDGDQTPSPIYKNQQLSPPAHAAGPPPSKPSPSSASSSDAPPQRKPPAYSRQFSAPHLQQQKSPAPGGLSKPITPQPPNPTHSHLLHSRSESSPLAQVRAFQPTRPKLPPKPQDLAPQRGQLARPDRQDYSRRSLDAGRVRRMLSQPQGTPPGLSRAFSERVAGTSDLLARYHAARTAGQPLPPPPPPQQQQQQPPPAYIRPVPSSSEDPGKVENFYYEIGAPEHPQAPPSYARHSYMNMRLDLEGNYRPAPNDPALNQRPMSRGHHPQAPAGGPVGRAPQLWSAEATRAWAVAHSHAHSQSFSFSHGHSHQQRLPQESHGPRSQRQASSSVRLSRSELHPIPITNTTGTPLSVHQRSSARSQRSPSGEVTTPQLHPYFENGKVCYRYVETPKGDEPAASSQHASAKPLHSQPTQPSPPQAHKPPPKEQCQSEPVYINFPFASPQNVAAGTKGWLTTDLDGNATQVSEPLAPPPEPPPEEMQESPHHTPQLDSPSHNFESPTHNSLIPDSRSLDIPPVSSSAASHFRSRSDPQNSIAEKSQGPSQSLSGKEIASLLIEKLAEEEREGGACTVASSSASSSPHVEHPPNPYASQQQQQQQQQPPPAYNVYTPAPTRQSSLRDPTGAFHRQDPLRRSSSGQYRQAFDVMPSGDQVLKYYRSQDFMPGPQGEAPNLNPYPPRTHYPDSAYQHRGPQDPRLPYAGSPHASTPPSAAFSNLALGTPRGYANQPGGFQYSQYPVQPSPQYSNTPRRDVVMDPSLRPPAYRNQRGLARQGSIPGPNWSIHTEGQTRSYC</sequence>
<feature type="region of interest" description="Disordered" evidence="5">
    <location>
        <begin position="1414"/>
        <end position="1546"/>
    </location>
</feature>
<dbReference type="CDD" id="cd07299">
    <property type="entry name" value="PX_TCGAP"/>
    <property type="match status" value="1"/>
</dbReference>
<feature type="compositionally biased region" description="Pro residues" evidence="5">
    <location>
        <begin position="1035"/>
        <end position="1045"/>
    </location>
</feature>
<feature type="region of interest" description="Disordered" evidence="5">
    <location>
        <begin position="1620"/>
        <end position="1814"/>
    </location>
</feature>
<dbReference type="SUPFAM" id="SSF48350">
    <property type="entry name" value="GTPase activation domain, GAP"/>
    <property type="match status" value="1"/>
</dbReference>
<dbReference type="CDD" id="cd11835">
    <property type="entry name" value="SH3_ARHGAP32_33"/>
    <property type="match status" value="1"/>
</dbReference>
<feature type="compositionally biased region" description="Basic and acidic residues" evidence="5">
    <location>
        <begin position="1294"/>
        <end position="1309"/>
    </location>
</feature>
<evidence type="ECO:0000256" key="3">
    <source>
        <dbReference type="ARBA" id="ARBA00022468"/>
    </source>
</evidence>
<feature type="compositionally biased region" description="Low complexity" evidence="5">
    <location>
        <begin position="1523"/>
        <end position="1537"/>
    </location>
</feature>
<dbReference type="CTD" id="115703"/>
<feature type="region of interest" description="Disordered" evidence="5">
    <location>
        <begin position="807"/>
        <end position="877"/>
    </location>
</feature>
<feature type="compositionally biased region" description="Polar residues" evidence="5">
    <location>
        <begin position="1660"/>
        <end position="1677"/>
    </location>
</feature>
<evidence type="ECO:0000256" key="5">
    <source>
        <dbReference type="SAM" id="MobiDB-lite"/>
    </source>
</evidence>
<dbReference type="InterPro" id="IPR051576">
    <property type="entry name" value="PX-Rho_GAP"/>
</dbReference>
<keyword evidence="2 4" id="KW-0728">SH3 domain</keyword>
<feature type="region of interest" description="Disordered" evidence="5">
    <location>
        <begin position="1020"/>
        <end position="1105"/>
    </location>
</feature>
<dbReference type="SUPFAM" id="SSF50044">
    <property type="entry name" value="SH3-domain"/>
    <property type="match status" value="1"/>
</dbReference>
<feature type="compositionally biased region" description="Low complexity" evidence="5">
    <location>
        <begin position="720"/>
        <end position="736"/>
    </location>
</feature>
<evidence type="ECO:0000313" key="8">
    <source>
        <dbReference type="Proteomes" id="UP000515152"/>
    </source>
</evidence>
<dbReference type="InterPro" id="IPR036871">
    <property type="entry name" value="PX_dom_sf"/>
</dbReference>
<evidence type="ECO:0000256" key="2">
    <source>
        <dbReference type="ARBA" id="ARBA00022443"/>
    </source>
</evidence>
<dbReference type="PANTHER" id="PTHR15729">
    <property type="entry name" value="CDC42 GTPASE-ACTIVATING PROTEIN"/>
    <property type="match status" value="1"/>
</dbReference>
<dbReference type="PANTHER" id="PTHR15729:SF14">
    <property type="entry name" value="RHO GTPASE-ACTIVATING PROTEIN 33 ISOFORM X1"/>
    <property type="match status" value="1"/>
</dbReference>
<dbReference type="GO" id="GO:0001650">
    <property type="term" value="C:fibrillar center"/>
    <property type="evidence" value="ECO:0007669"/>
    <property type="project" value="TreeGrafter"/>
</dbReference>
<evidence type="ECO:0000256" key="4">
    <source>
        <dbReference type="PROSITE-ProRule" id="PRU00192"/>
    </source>
</evidence>
<feature type="compositionally biased region" description="Gly residues" evidence="5">
    <location>
        <begin position="814"/>
        <end position="827"/>
    </location>
</feature>
<feature type="compositionally biased region" description="Polar residues" evidence="5">
    <location>
        <begin position="1175"/>
        <end position="1186"/>
    </location>
</feature>
<dbReference type="FunFam" id="1.10.555.10:FF:000002">
    <property type="entry name" value="rho GTPase-activating protein 32 isoform X1"/>
    <property type="match status" value="1"/>
</dbReference>
<name>A0A6P8GCA9_CLUHA</name>
<dbReference type="GO" id="GO:0015629">
    <property type="term" value="C:actin cytoskeleton"/>
    <property type="evidence" value="ECO:0007669"/>
    <property type="project" value="TreeGrafter"/>
</dbReference>
<evidence type="ECO:0000313" key="9">
    <source>
        <dbReference type="RefSeq" id="XP_031432720.1"/>
    </source>
</evidence>
<feature type="region of interest" description="Disordered" evidence="5">
    <location>
        <begin position="693"/>
        <end position="779"/>
    </location>
</feature>
<dbReference type="Gene3D" id="2.30.30.40">
    <property type="entry name" value="SH3 Domains"/>
    <property type="match status" value="1"/>
</dbReference>
<evidence type="ECO:0000259" key="7">
    <source>
        <dbReference type="PROSITE" id="PS50238"/>
    </source>
</evidence>
<dbReference type="PROSITE" id="PS50002">
    <property type="entry name" value="SH3"/>
    <property type="match status" value="1"/>
</dbReference>